<keyword evidence="1" id="KW-0732">Signal</keyword>
<organism evidence="2 3">
    <name type="scientific">Velamenicoccus archaeovorus</name>
    <dbReference type="NCBI Taxonomy" id="1930593"/>
    <lineage>
        <taxon>Bacteria</taxon>
        <taxon>Pseudomonadati</taxon>
        <taxon>Candidatus Omnitrophota</taxon>
        <taxon>Candidatus Velamenicoccus</taxon>
    </lineage>
</organism>
<protein>
    <submittedName>
        <fullName evidence="2">Uncharacterized protein</fullName>
    </submittedName>
</protein>
<evidence type="ECO:0000256" key="1">
    <source>
        <dbReference type="SAM" id="SignalP"/>
    </source>
</evidence>
<feature type="chain" id="PRO_5019186484" evidence="1">
    <location>
        <begin position="24"/>
        <end position="146"/>
    </location>
</feature>
<reference evidence="2 3" key="1">
    <citation type="submission" date="2017-01" db="EMBL/GenBank/DDBJ databases">
        <title>First insights into the biology of 'candidatus Vampirococcus archaeovorus'.</title>
        <authorList>
            <person name="Kizina J."/>
            <person name="Jordan S."/>
            <person name="Stueber K."/>
            <person name="Reinhardt R."/>
            <person name="Harder J."/>
        </authorList>
    </citation>
    <scope>NUCLEOTIDE SEQUENCE [LARGE SCALE GENOMIC DNA]</scope>
    <source>
        <strain evidence="2 3">LiM</strain>
    </source>
</reference>
<dbReference type="AlphaFoldDB" id="A0A410P4T9"/>
<evidence type="ECO:0000313" key="2">
    <source>
        <dbReference type="EMBL" id="QAT16994.1"/>
    </source>
</evidence>
<dbReference type="RefSeq" id="WP_128699635.1">
    <property type="nucleotide sequence ID" value="NZ_CP019384.1"/>
</dbReference>
<dbReference type="EMBL" id="CP019384">
    <property type="protein sequence ID" value="QAT16994.1"/>
    <property type="molecule type" value="Genomic_DNA"/>
</dbReference>
<keyword evidence="3" id="KW-1185">Reference proteome</keyword>
<name>A0A410P4T9_VELA1</name>
<gene>
    <name evidence="2" type="ORF">BU251_04225</name>
</gene>
<feature type="signal peptide" evidence="1">
    <location>
        <begin position="1"/>
        <end position="23"/>
    </location>
</feature>
<sequence length="146" mass="15816">MKTIFLAIGSVLVLFTLSQAALAQEQVRITTYYPSPFGVYSDLRASRMAVGNSRAFGNAGELTWGGSTSYGALTSDQGASIELGGSSSGYTPYIDFHNDSGDYDSRIMLASDNVLGIYVRDRVEIRNTNNPNNYADIAVKDIYLCT</sequence>
<evidence type="ECO:0000313" key="3">
    <source>
        <dbReference type="Proteomes" id="UP000287243"/>
    </source>
</evidence>
<accession>A0A410P4T9</accession>
<dbReference type="KEGG" id="vai:BU251_04225"/>
<dbReference type="Proteomes" id="UP000287243">
    <property type="component" value="Chromosome"/>
</dbReference>
<proteinExistence type="predicted"/>